<gene>
    <name evidence="3" type="ORF">TBRA_LOCUS1886</name>
</gene>
<dbReference type="AlphaFoldDB" id="A0A6H5HX26"/>
<feature type="coiled-coil region" evidence="1">
    <location>
        <begin position="20"/>
        <end position="54"/>
    </location>
</feature>
<feature type="region of interest" description="Disordered" evidence="2">
    <location>
        <begin position="206"/>
        <end position="232"/>
    </location>
</feature>
<proteinExistence type="predicted"/>
<protein>
    <submittedName>
        <fullName evidence="3">Uncharacterized protein</fullName>
    </submittedName>
</protein>
<reference evidence="3 4" key="1">
    <citation type="submission" date="2020-02" db="EMBL/GenBank/DDBJ databases">
        <authorList>
            <person name="Ferguson B K."/>
        </authorList>
    </citation>
    <scope>NUCLEOTIDE SEQUENCE [LARGE SCALE GENOMIC DNA]</scope>
</reference>
<sequence>MAGTGNLIQQDLPPQLADFLQRLDAKLDKLTTHLMNIETSMIRLEDRITAQERRSEYQAVELADIRADIVMLKKSMISIPATDPPSLVSPPANSYVSDPCEILLTGLQTDVELTDEQALSKVFAAIGLKNYHKFLANTRAWKPKNRRRPAPENTRSFIFKLSSPSVRDNCMMNASKLASVNTNELFDAQTALSGYRSLYGKFDTTRSATTAGGLPSTPRREARQANNAPHEH</sequence>
<organism evidence="3 4">
    <name type="scientific">Trichogramma brassicae</name>
    <dbReference type="NCBI Taxonomy" id="86971"/>
    <lineage>
        <taxon>Eukaryota</taxon>
        <taxon>Metazoa</taxon>
        <taxon>Ecdysozoa</taxon>
        <taxon>Arthropoda</taxon>
        <taxon>Hexapoda</taxon>
        <taxon>Insecta</taxon>
        <taxon>Pterygota</taxon>
        <taxon>Neoptera</taxon>
        <taxon>Endopterygota</taxon>
        <taxon>Hymenoptera</taxon>
        <taxon>Apocrita</taxon>
        <taxon>Proctotrupomorpha</taxon>
        <taxon>Chalcidoidea</taxon>
        <taxon>Trichogrammatidae</taxon>
        <taxon>Trichogramma</taxon>
    </lineage>
</organism>
<evidence type="ECO:0000313" key="4">
    <source>
        <dbReference type="Proteomes" id="UP000479190"/>
    </source>
</evidence>
<keyword evidence="4" id="KW-1185">Reference proteome</keyword>
<dbReference type="EMBL" id="CADCXV010000358">
    <property type="protein sequence ID" value="CAB0029862.1"/>
    <property type="molecule type" value="Genomic_DNA"/>
</dbReference>
<name>A0A6H5HX26_9HYME</name>
<evidence type="ECO:0000256" key="1">
    <source>
        <dbReference type="SAM" id="Coils"/>
    </source>
</evidence>
<accession>A0A6H5HX26</accession>
<evidence type="ECO:0000256" key="2">
    <source>
        <dbReference type="SAM" id="MobiDB-lite"/>
    </source>
</evidence>
<keyword evidence="1" id="KW-0175">Coiled coil</keyword>
<dbReference type="Proteomes" id="UP000479190">
    <property type="component" value="Unassembled WGS sequence"/>
</dbReference>
<feature type="compositionally biased region" description="Basic and acidic residues" evidence="2">
    <location>
        <begin position="218"/>
        <end position="232"/>
    </location>
</feature>
<evidence type="ECO:0000313" key="3">
    <source>
        <dbReference type="EMBL" id="CAB0029862.1"/>
    </source>
</evidence>